<dbReference type="PANTHER" id="PTHR32487">
    <property type="entry name" value="3-OXO-DELTA(4,5)-STEROID 5-BETA-REDUCTASE"/>
    <property type="match status" value="1"/>
</dbReference>
<keyword evidence="3" id="KW-1185">Reference proteome</keyword>
<reference evidence="3" key="2">
    <citation type="journal article" date="2018" name="Nat. Commun.">
        <title>Extreme sensitivity to ultraviolet light in the fungal pathogen causing white-nose syndrome of bats.</title>
        <authorList>
            <person name="Palmer J.M."/>
            <person name="Drees K.P."/>
            <person name="Foster J.T."/>
            <person name="Lindner D.L."/>
        </authorList>
    </citation>
    <scope>NUCLEOTIDE SEQUENCE [LARGE SCALE GENOMIC DNA]</scope>
    <source>
        <strain evidence="3">UAMH 10579</strain>
    </source>
</reference>
<dbReference type="EMBL" id="KV460222">
    <property type="protein sequence ID" value="OBT97330.1"/>
    <property type="molecule type" value="Genomic_DNA"/>
</dbReference>
<dbReference type="PANTHER" id="PTHR32487:SF8">
    <property type="entry name" value="NAD-DEPENDENT EPIMERASE_DEHYDRATASE DOMAIN-CONTAINING PROTEIN"/>
    <property type="match status" value="1"/>
</dbReference>
<reference evidence="2 3" key="1">
    <citation type="submission" date="2016-03" db="EMBL/GenBank/DDBJ databases">
        <title>Comparative genomics of Pseudogymnoascus destructans, the fungus causing white-nose syndrome of bats.</title>
        <authorList>
            <person name="Palmer J.M."/>
            <person name="Drees K.P."/>
            <person name="Foster J.T."/>
            <person name="Lindner D.L."/>
        </authorList>
    </citation>
    <scope>NUCLEOTIDE SEQUENCE [LARGE SCALE GENOMIC DNA]</scope>
    <source>
        <strain evidence="2 3">UAMH 10579</strain>
    </source>
</reference>
<evidence type="ECO:0000313" key="3">
    <source>
        <dbReference type="Proteomes" id="UP000091956"/>
    </source>
</evidence>
<dbReference type="Pfam" id="PF22917">
    <property type="entry name" value="PRISE"/>
    <property type="match status" value="1"/>
</dbReference>
<evidence type="ECO:0000313" key="2">
    <source>
        <dbReference type="EMBL" id="OBT97330.1"/>
    </source>
</evidence>
<sequence length="393" mass="43863">MAQNHALVFGASGITGWAITNAIINGYPDTSPFQSVTALTNRPLSREVAQWPDSDILQVVSGLDLLTTKGQDGLEQDMKRGIKGIEKVTHVYFFAYIMDQDPAKEVEINIQLLTRAITAVQNLSPNLQFVVMATGTKTYGVHLLDKFPFGDSLPLHEDLPPIPEPYVSQMFYYAQIDTLKKLSAGKAWNWCEVIPDNIIGFVPNNNIYCLAQTLATYLALYVAVEGKGAECAFPGTEKSWAILSNECNQDSVAKFAVHASLHPEVSAGGRFNIADSATPSSWSHKWPVICEYFGLKGTAPPPGGSGPQPGRYVEQHMVRWKELEMKYGLQTGRVGNERSSGGFQHFIMSMFDFDRQLDMRRAHEAWGDMKEELDEEGSWWMTFDRFRKAKIIP</sequence>
<dbReference type="AlphaFoldDB" id="A0A1B8GNB3"/>
<dbReference type="Gene3D" id="3.40.50.720">
    <property type="entry name" value="NAD(P)-binding Rossmann-like Domain"/>
    <property type="match status" value="1"/>
</dbReference>
<protein>
    <recommendedName>
        <fullName evidence="1">PRISE-like Rossmann-fold domain-containing protein</fullName>
    </recommendedName>
</protein>
<dbReference type="InterPro" id="IPR036291">
    <property type="entry name" value="NAD(P)-bd_dom_sf"/>
</dbReference>
<dbReference type="InterPro" id="IPR055222">
    <property type="entry name" value="PRISE-like_Rossmann-fold"/>
</dbReference>
<accession>A0A1B8GNB3</accession>
<dbReference type="Proteomes" id="UP000091956">
    <property type="component" value="Unassembled WGS sequence"/>
</dbReference>
<dbReference type="STRING" id="342668.A0A1B8GNB3"/>
<name>A0A1B8GNB3_9PEZI</name>
<organism evidence="2 3">
    <name type="scientific">Pseudogymnoascus verrucosus</name>
    <dbReference type="NCBI Taxonomy" id="342668"/>
    <lineage>
        <taxon>Eukaryota</taxon>
        <taxon>Fungi</taxon>
        <taxon>Dikarya</taxon>
        <taxon>Ascomycota</taxon>
        <taxon>Pezizomycotina</taxon>
        <taxon>Leotiomycetes</taxon>
        <taxon>Thelebolales</taxon>
        <taxon>Thelebolaceae</taxon>
        <taxon>Pseudogymnoascus</taxon>
    </lineage>
</organism>
<feature type="domain" description="PRISE-like Rossmann-fold" evidence="1">
    <location>
        <begin position="6"/>
        <end position="393"/>
    </location>
</feature>
<dbReference type="GeneID" id="28837724"/>
<dbReference type="OrthoDB" id="1731983at2759"/>
<dbReference type="RefSeq" id="XP_018131063.1">
    <property type="nucleotide sequence ID" value="XM_018273813.2"/>
</dbReference>
<evidence type="ECO:0000259" key="1">
    <source>
        <dbReference type="Pfam" id="PF22917"/>
    </source>
</evidence>
<dbReference type="CDD" id="cd08948">
    <property type="entry name" value="5beta-POR_like_SDR_a"/>
    <property type="match status" value="1"/>
</dbReference>
<proteinExistence type="predicted"/>
<dbReference type="SUPFAM" id="SSF51735">
    <property type="entry name" value="NAD(P)-binding Rossmann-fold domains"/>
    <property type="match status" value="1"/>
</dbReference>
<gene>
    <name evidence="2" type="ORF">VE01_04338</name>
</gene>